<evidence type="ECO:0008006" key="3">
    <source>
        <dbReference type="Google" id="ProtNLM"/>
    </source>
</evidence>
<protein>
    <recommendedName>
        <fullName evidence="3">FAD/NAD(P)-binding domain-containing protein</fullName>
    </recommendedName>
</protein>
<dbReference type="AlphaFoldDB" id="A0AA39V734"/>
<gene>
    <name evidence="1" type="ORF">JMJ35_007809</name>
</gene>
<keyword evidence="2" id="KW-1185">Reference proteome</keyword>
<organism evidence="1 2">
    <name type="scientific">Cladonia borealis</name>
    <dbReference type="NCBI Taxonomy" id="184061"/>
    <lineage>
        <taxon>Eukaryota</taxon>
        <taxon>Fungi</taxon>
        <taxon>Dikarya</taxon>
        <taxon>Ascomycota</taxon>
        <taxon>Pezizomycotina</taxon>
        <taxon>Lecanoromycetes</taxon>
        <taxon>OSLEUM clade</taxon>
        <taxon>Lecanoromycetidae</taxon>
        <taxon>Lecanorales</taxon>
        <taxon>Lecanorineae</taxon>
        <taxon>Cladoniaceae</taxon>
        <taxon>Cladonia</taxon>
    </lineage>
</organism>
<sequence>MESLLDISDVLILGGSHAGLSVAVALHKALHTCIIFNTHQPRNRCDTPVYIVPTWGNESAEEKCNASRAGLQKCGSVHFIDFGVETVPRTFDGLIHVTDSQEKVAGKKTLLAIGSHLQVNEWLDLLSAGSPPIQLQIKLNSIPSNLDGTKRN</sequence>
<dbReference type="Gene3D" id="3.50.50.60">
    <property type="entry name" value="FAD/NAD(P)-binding domain"/>
    <property type="match status" value="1"/>
</dbReference>
<dbReference type="SUPFAM" id="SSF51971">
    <property type="entry name" value="Nucleotide-binding domain"/>
    <property type="match status" value="1"/>
</dbReference>
<proteinExistence type="predicted"/>
<accession>A0AA39V734</accession>
<dbReference type="Proteomes" id="UP001166286">
    <property type="component" value="Unassembled WGS sequence"/>
</dbReference>
<dbReference type="EMBL" id="JAFEKC020000018">
    <property type="protein sequence ID" value="KAK0509415.1"/>
    <property type="molecule type" value="Genomic_DNA"/>
</dbReference>
<evidence type="ECO:0000313" key="2">
    <source>
        <dbReference type="Proteomes" id="UP001166286"/>
    </source>
</evidence>
<comment type="caution">
    <text evidence="1">The sequence shown here is derived from an EMBL/GenBank/DDBJ whole genome shotgun (WGS) entry which is preliminary data.</text>
</comment>
<dbReference type="InterPro" id="IPR036188">
    <property type="entry name" value="FAD/NAD-bd_sf"/>
</dbReference>
<evidence type="ECO:0000313" key="1">
    <source>
        <dbReference type="EMBL" id="KAK0509415.1"/>
    </source>
</evidence>
<reference evidence="1" key="1">
    <citation type="submission" date="2023-03" db="EMBL/GenBank/DDBJ databases">
        <title>Complete genome of Cladonia borealis.</title>
        <authorList>
            <person name="Park H."/>
        </authorList>
    </citation>
    <scope>NUCLEOTIDE SEQUENCE</scope>
    <source>
        <strain evidence="1">ANT050790</strain>
    </source>
</reference>
<name>A0AA39V734_9LECA</name>